<evidence type="ECO:0000313" key="1">
    <source>
        <dbReference type="EMBL" id="AJQ93513.1"/>
    </source>
</evidence>
<accession>A0A0C5VJD5</accession>
<sequence length="45" mass="5231">MFHIVIEFSSVVCKKNRQLMVLVSGEALCRVLRSLGIRLASYWNY</sequence>
<proteinExistence type="predicted"/>
<evidence type="ECO:0000313" key="2">
    <source>
        <dbReference type="Proteomes" id="UP000032266"/>
    </source>
</evidence>
<dbReference type="HOGENOM" id="CLU_3200405_0_0_6"/>
<protein>
    <submittedName>
        <fullName evidence="1">Uncharacterized protein</fullName>
    </submittedName>
</protein>
<organism evidence="1 2">
    <name type="scientific">Gynuella sunshinyii YC6258</name>
    <dbReference type="NCBI Taxonomy" id="1445510"/>
    <lineage>
        <taxon>Bacteria</taxon>
        <taxon>Pseudomonadati</taxon>
        <taxon>Pseudomonadota</taxon>
        <taxon>Gammaproteobacteria</taxon>
        <taxon>Oceanospirillales</taxon>
        <taxon>Saccharospirillaceae</taxon>
        <taxon>Gynuella</taxon>
    </lineage>
</organism>
<gene>
    <name evidence="1" type="ORF">YC6258_01465</name>
</gene>
<dbReference type="EMBL" id="CP007142">
    <property type="protein sequence ID" value="AJQ93513.1"/>
    <property type="molecule type" value="Genomic_DNA"/>
</dbReference>
<dbReference type="Proteomes" id="UP000032266">
    <property type="component" value="Chromosome"/>
</dbReference>
<reference evidence="1 2" key="1">
    <citation type="submission" date="2014-01" db="EMBL/GenBank/DDBJ databases">
        <title>Full genme sequencing of cellulolytic bacterium Gynuella sunshinyii YC6258T gen. nov., sp. nov.</title>
        <authorList>
            <person name="Khan H."/>
            <person name="Chung E.J."/>
            <person name="Chung Y.R."/>
        </authorList>
    </citation>
    <scope>NUCLEOTIDE SEQUENCE [LARGE SCALE GENOMIC DNA]</scope>
    <source>
        <strain evidence="1 2">YC6258</strain>
    </source>
</reference>
<dbReference type="AlphaFoldDB" id="A0A0C5VJD5"/>
<keyword evidence="2" id="KW-1185">Reference proteome</keyword>
<dbReference type="STRING" id="1445510.YC6258_01465"/>
<name>A0A0C5VJD5_9GAMM</name>
<dbReference type="KEGG" id="gsn:YC6258_01465"/>